<dbReference type="AlphaFoldDB" id="A0A9W8YST5"/>
<accession>A0A9W8YST5</accession>
<dbReference type="EMBL" id="JAPEVB010000003">
    <property type="protein sequence ID" value="KAJ4391539.1"/>
    <property type="molecule type" value="Genomic_DNA"/>
</dbReference>
<sequence length="227" mass="26147">MDPLRQRGTASRDRSVHGANGQLDIVNPEDITAALLISDPVVKIDDMKITIIDLHPPRDIIVSRTFEATDLIDNNISMFLPDLRAHPFLTEVRKLLLYSRFDSALYPWDDHRLNQLEQQTGYVDVQARFPHRWSVTRSLSATVALRAIEQGIFDGLQEMKFYVNWYPFGLTKSTIQAACIAEERMAQFMAPYRLQLSFKSHQAVQVMRKHSARLPWVRKNSNPIQNT</sequence>
<dbReference type="OrthoDB" id="5218735at2759"/>
<reference evidence="2" key="1">
    <citation type="submission" date="2022-10" db="EMBL/GenBank/DDBJ databases">
        <title>Tapping the CABI collections for fungal endophytes: first genome assemblies for Collariella, Neodidymelliopsis, Ascochyta clinopodiicola, Didymella pomorum, Didymosphaeria variabile, Neocosmospora piperis and Neocucurbitaria cava.</title>
        <authorList>
            <person name="Hill R."/>
        </authorList>
    </citation>
    <scope>NUCLEOTIDE SEQUENCE</scope>
    <source>
        <strain evidence="2">IMI 355082</strain>
    </source>
</reference>
<proteinExistence type="predicted"/>
<evidence type="ECO:0000313" key="2">
    <source>
        <dbReference type="EMBL" id="KAJ4391539.1"/>
    </source>
</evidence>
<evidence type="ECO:0000256" key="1">
    <source>
        <dbReference type="SAM" id="MobiDB-lite"/>
    </source>
</evidence>
<feature type="region of interest" description="Disordered" evidence="1">
    <location>
        <begin position="1"/>
        <end position="20"/>
    </location>
</feature>
<organism evidence="2 3">
    <name type="scientific">Gnomoniopsis smithogilvyi</name>
    <dbReference type="NCBI Taxonomy" id="1191159"/>
    <lineage>
        <taxon>Eukaryota</taxon>
        <taxon>Fungi</taxon>
        <taxon>Dikarya</taxon>
        <taxon>Ascomycota</taxon>
        <taxon>Pezizomycotina</taxon>
        <taxon>Sordariomycetes</taxon>
        <taxon>Sordariomycetidae</taxon>
        <taxon>Diaporthales</taxon>
        <taxon>Gnomoniaceae</taxon>
        <taxon>Gnomoniopsis</taxon>
    </lineage>
</organism>
<comment type="caution">
    <text evidence="2">The sequence shown here is derived from an EMBL/GenBank/DDBJ whole genome shotgun (WGS) entry which is preliminary data.</text>
</comment>
<evidence type="ECO:0000313" key="3">
    <source>
        <dbReference type="Proteomes" id="UP001140453"/>
    </source>
</evidence>
<dbReference type="Proteomes" id="UP001140453">
    <property type="component" value="Unassembled WGS sequence"/>
</dbReference>
<name>A0A9W8YST5_9PEZI</name>
<protein>
    <submittedName>
        <fullName evidence="2">Uncharacterized protein</fullName>
    </submittedName>
</protein>
<keyword evidence="3" id="KW-1185">Reference proteome</keyword>
<gene>
    <name evidence="2" type="ORF">N0V93_005157</name>
</gene>